<keyword evidence="9" id="KW-0812">Transmembrane</keyword>
<evidence type="ECO:0000259" key="10">
    <source>
        <dbReference type="SMART" id="SM00387"/>
    </source>
</evidence>
<sequence>MNVRDRAVQVDIGLGAVFAAALAFQAYRIAQSWGGGHWVFGCAAGAVVSVIALVRRRERCWTAVAGLAVAVVAILAARFGGLPREPSPAMALALAVLVSSAVRALPARQAVAVAGGGLAVATGALAVFAGAAVAVLNALAWAAAVAAGLWPRYLAGRRRAAADRVRRDERLRLARELHDIVAHHITGIILQAQAAQVLARRRPEEVEGSLAGIEAVGAGALAATRRVVGLLREAAPGTAVHGPLSELVERFDGAEITARLPTGDPGWPPEVAGTVYRVVQESLTNIARHATAARSVSVSVAEDDSLITIEVTDDAPKPARSRAARRAGYGLIGMRERLEALGGTLHAGPGDVSGWSVVATLPLRGPR</sequence>
<gene>
    <name evidence="11" type="ORF">DP939_19975</name>
</gene>
<keyword evidence="6 11" id="KW-0418">Kinase</keyword>
<keyword evidence="4" id="KW-0808">Transferase</keyword>
<feature type="transmembrane region" description="Helical" evidence="9">
    <location>
        <begin position="112"/>
        <end position="132"/>
    </location>
</feature>
<dbReference type="SUPFAM" id="SSF55874">
    <property type="entry name" value="ATPase domain of HSP90 chaperone/DNA topoisomerase II/histidine kinase"/>
    <property type="match status" value="1"/>
</dbReference>
<dbReference type="GO" id="GO:0046983">
    <property type="term" value="F:protein dimerization activity"/>
    <property type="evidence" value="ECO:0007669"/>
    <property type="project" value="InterPro"/>
</dbReference>
<dbReference type="OrthoDB" id="227596at2"/>
<keyword evidence="9" id="KW-1133">Transmembrane helix</keyword>
<dbReference type="GO" id="GO:0005524">
    <property type="term" value="F:ATP binding"/>
    <property type="evidence" value="ECO:0007669"/>
    <property type="project" value="UniProtKB-KW"/>
</dbReference>
<dbReference type="InterPro" id="IPR003594">
    <property type="entry name" value="HATPase_dom"/>
</dbReference>
<evidence type="ECO:0000256" key="1">
    <source>
        <dbReference type="ARBA" id="ARBA00000085"/>
    </source>
</evidence>
<feature type="transmembrane region" description="Helical" evidence="9">
    <location>
        <begin position="61"/>
        <end position="81"/>
    </location>
</feature>
<evidence type="ECO:0000256" key="7">
    <source>
        <dbReference type="ARBA" id="ARBA00022840"/>
    </source>
</evidence>
<dbReference type="Gene3D" id="1.20.5.1930">
    <property type="match status" value="1"/>
</dbReference>
<evidence type="ECO:0000256" key="4">
    <source>
        <dbReference type="ARBA" id="ARBA00022679"/>
    </source>
</evidence>
<dbReference type="AlphaFoldDB" id="A0A366LW84"/>
<evidence type="ECO:0000256" key="9">
    <source>
        <dbReference type="SAM" id="Phobius"/>
    </source>
</evidence>
<accession>A0A366LW84</accession>
<evidence type="ECO:0000313" key="11">
    <source>
        <dbReference type="EMBL" id="RBQ18181.1"/>
    </source>
</evidence>
<keyword evidence="3" id="KW-0597">Phosphoprotein</keyword>
<feature type="transmembrane region" description="Helical" evidence="9">
    <location>
        <begin position="138"/>
        <end position="155"/>
    </location>
</feature>
<dbReference type="GO" id="GO:0000155">
    <property type="term" value="F:phosphorelay sensor kinase activity"/>
    <property type="evidence" value="ECO:0007669"/>
    <property type="project" value="InterPro"/>
</dbReference>
<keyword evidence="8" id="KW-0902">Two-component regulatory system</keyword>
<dbReference type="GO" id="GO:0016020">
    <property type="term" value="C:membrane"/>
    <property type="evidence" value="ECO:0007669"/>
    <property type="project" value="InterPro"/>
</dbReference>
<feature type="domain" description="Histidine kinase/HSP90-like ATPase" evidence="10">
    <location>
        <begin position="270"/>
        <end position="365"/>
    </location>
</feature>
<dbReference type="PANTHER" id="PTHR24421:SF10">
    <property type="entry name" value="NITRATE_NITRITE SENSOR PROTEIN NARQ"/>
    <property type="match status" value="1"/>
</dbReference>
<keyword evidence="7" id="KW-0067">ATP-binding</keyword>
<dbReference type="RefSeq" id="WP_113982259.1">
    <property type="nucleotide sequence ID" value="NZ_QMEY01000008.1"/>
</dbReference>
<dbReference type="Pfam" id="PF07730">
    <property type="entry name" value="HisKA_3"/>
    <property type="match status" value="1"/>
</dbReference>
<feature type="transmembrane region" description="Helical" evidence="9">
    <location>
        <begin position="87"/>
        <end position="105"/>
    </location>
</feature>
<proteinExistence type="predicted"/>
<keyword evidence="5" id="KW-0547">Nucleotide-binding</keyword>
<protein>
    <recommendedName>
        <fullName evidence="2">histidine kinase</fullName>
        <ecNumber evidence="2">2.7.13.3</ecNumber>
    </recommendedName>
</protein>
<dbReference type="InterPro" id="IPR036890">
    <property type="entry name" value="HATPase_C_sf"/>
</dbReference>
<reference evidence="11 12" key="1">
    <citation type="submission" date="2018-06" db="EMBL/GenBank/DDBJ databases">
        <title>Sphaerisporangium craniellae sp. nov., isolated from a marine sponge in the South China Sea.</title>
        <authorList>
            <person name="Li L."/>
        </authorList>
    </citation>
    <scope>NUCLEOTIDE SEQUENCE [LARGE SCALE GENOMIC DNA]</scope>
    <source>
        <strain evidence="11 12">LHW63015</strain>
    </source>
</reference>
<comment type="caution">
    <text evidence="11">The sequence shown here is derived from an EMBL/GenBank/DDBJ whole genome shotgun (WGS) entry which is preliminary data.</text>
</comment>
<evidence type="ECO:0000256" key="5">
    <source>
        <dbReference type="ARBA" id="ARBA00022741"/>
    </source>
</evidence>
<feature type="transmembrane region" description="Helical" evidence="9">
    <location>
        <begin position="36"/>
        <end position="54"/>
    </location>
</feature>
<dbReference type="EC" id="2.7.13.3" evidence="2"/>
<evidence type="ECO:0000256" key="6">
    <source>
        <dbReference type="ARBA" id="ARBA00022777"/>
    </source>
</evidence>
<dbReference type="PANTHER" id="PTHR24421">
    <property type="entry name" value="NITRATE/NITRITE SENSOR PROTEIN NARX-RELATED"/>
    <property type="match status" value="1"/>
</dbReference>
<keyword evidence="12" id="KW-1185">Reference proteome</keyword>
<dbReference type="InterPro" id="IPR050482">
    <property type="entry name" value="Sensor_HK_TwoCompSys"/>
</dbReference>
<evidence type="ECO:0000256" key="8">
    <source>
        <dbReference type="ARBA" id="ARBA00023012"/>
    </source>
</evidence>
<dbReference type="Pfam" id="PF02518">
    <property type="entry name" value="HATPase_c"/>
    <property type="match status" value="1"/>
</dbReference>
<dbReference type="EMBL" id="QMEY01000008">
    <property type="protein sequence ID" value="RBQ18181.1"/>
    <property type="molecule type" value="Genomic_DNA"/>
</dbReference>
<organism evidence="11 12">
    <name type="scientific">Spongiactinospora rosea</name>
    <dbReference type="NCBI Taxonomy" id="2248750"/>
    <lineage>
        <taxon>Bacteria</taxon>
        <taxon>Bacillati</taxon>
        <taxon>Actinomycetota</taxon>
        <taxon>Actinomycetes</taxon>
        <taxon>Streptosporangiales</taxon>
        <taxon>Streptosporangiaceae</taxon>
        <taxon>Spongiactinospora</taxon>
    </lineage>
</organism>
<comment type="catalytic activity">
    <reaction evidence="1">
        <text>ATP + protein L-histidine = ADP + protein N-phospho-L-histidine.</text>
        <dbReference type="EC" id="2.7.13.3"/>
    </reaction>
</comment>
<evidence type="ECO:0000256" key="2">
    <source>
        <dbReference type="ARBA" id="ARBA00012438"/>
    </source>
</evidence>
<feature type="transmembrane region" description="Helical" evidence="9">
    <location>
        <begin position="12"/>
        <end position="30"/>
    </location>
</feature>
<keyword evidence="9" id="KW-0472">Membrane</keyword>
<name>A0A366LW84_9ACTN</name>
<dbReference type="Gene3D" id="3.30.565.10">
    <property type="entry name" value="Histidine kinase-like ATPase, C-terminal domain"/>
    <property type="match status" value="1"/>
</dbReference>
<dbReference type="Proteomes" id="UP000253303">
    <property type="component" value="Unassembled WGS sequence"/>
</dbReference>
<evidence type="ECO:0000313" key="12">
    <source>
        <dbReference type="Proteomes" id="UP000253303"/>
    </source>
</evidence>
<evidence type="ECO:0000256" key="3">
    <source>
        <dbReference type="ARBA" id="ARBA00022553"/>
    </source>
</evidence>
<dbReference type="CDD" id="cd16917">
    <property type="entry name" value="HATPase_UhpB-NarQ-NarX-like"/>
    <property type="match status" value="1"/>
</dbReference>
<dbReference type="SMART" id="SM00387">
    <property type="entry name" value="HATPase_c"/>
    <property type="match status" value="1"/>
</dbReference>
<dbReference type="InterPro" id="IPR011712">
    <property type="entry name" value="Sig_transdc_His_kin_sub3_dim/P"/>
</dbReference>